<protein>
    <submittedName>
        <fullName evidence="2">Uncharacterized protein</fullName>
    </submittedName>
</protein>
<evidence type="ECO:0000313" key="2">
    <source>
        <dbReference type="EMBL" id="CAD7197590.1"/>
    </source>
</evidence>
<reference evidence="2" key="1">
    <citation type="submission" date="2020-11" db="EMBL/GenBank/DDBJ databases">
        <authorList>
            <person name="Tran Van P."/>
        </authorList>
    </citation>
    <scope>NUCLEOTIDE SEQUENCE</scope>
</reference>
<gene>
    <name evidence="2" type="ORF">TDIB3V08_LOCUS3893</name>
</gene>
<feature type="region of interest" description="Disordered" evidence="1">
    <location>
        <begin position="43"/>
        <end position="112"/>
    </location>
</feature>
<proteinExistence type="predicted"/>
<name>A0A7R8VFL2_TIMDO</name>
<sequence>MHCLSTPDRDLNPNLPVIGGPIYCERSHHWTIDMESGIIADMSLGSEDTDGSGPHWHVERSNSSVTSMSLDSSLSPTSPVSPLEEDKGDLGGVKATDVTEDYLQGEEMSVKL</sequence>
<dbReference type="EMBL" id="OA565724">
    <property type="protein sequence ID" value="CAD7197590.1"/>
    <property type="molecule type" value="Genomic_DNA"/>
</dbReference>
<dbReference type="AlphaFoldDB" id="A0A7R8VFL2"/>
<evidence type="ECO:0000256" key="1">
    <source>
        <dbReference type="SAM" id="MobiDB-lite"/>
    </source>
</evidence>
<organism evidence="2">
    <name type="scientific">Timema douglasi</name>
    <name type="common">Walking stick</name>
    <dbReference type="NCBI Taxonomy" id="61478"/>
    <lineage>
        <taxon>Eukaryota</taxon>
        <taxon>Metazoa</taxon>
        <taxon>Ecdysozoa</taxon>
        <taxon>Arthropoda</taxon>
        <taxon>Hexapoda</taxon>
        <taxon>Insecta</taxon>
        <taxon>Pterygota</taxon>
        <taxon>Neoptera</taxon>
        <taxon>Polyneoptera</taxon>
        <taxon>Phasmatodea</taxon>
        <taxon>Timematodea</taxon>
        <taxon>Timematoidea</taxon>
        <taxon>Timematidae</taxon>
        <taxon>Timema</taxon>
    </lineage>
</organism>
<accession>A0A7R8VFL2</accession>
<feature type="compositionally biased region" description="Low complexity" evidence="1">
    <location>
        <begin position="61"/>
        <end position="82"/>
    </location>
</feature>